<evidence type="ECO:0000313" key="2">
    <source>
        <dbReference type="EMBL" id="OXG25927.1"/>
    </source>
</evidence>
<protein>
    <recommendedName>
        <fullName evidence="4">Vacuolar protein sorting-associated protein 51 homolog</fullName>
    </recommendedName>
</protein>
<organism evidence="2 3">
    <name type="scientific">Cryptococcus neoformans Tu259-1</name>
    <dbReference type="NCBI Taxonomy" id="1230072"/>
    <lineage>
        <taxon>Eukaryota</taxon>
        <taxon>Fungi</taxon>
        <taxon>Dikarya</taxon>
        <taxon>Basidiomycota</taxon>
        <taxon>Agaricomycotina</taxon>
        <taxon>Tremellomycetes</taxon>
        <taxon>Tremellales</taxon>
        <taxon>Cryptococcaceae</taxon>
        <taxon>Cryptococcus</taxon>
        <taxon>Cryptococcus neoformans species complex</taxon>
    </lineage>
</organism>
<reference evidence="2 3" key="1">
    <citation type="submission" date="2017-06" db="EMBL/GenBank/DDBJ databases">
        <title>Global population genomics of the pathogenic fungus Cryptococcus neoformans var. grubii.</title>
        <authorList>
            <person name="Cuomo C."/>
            <person name="Litvintseva A."/>
            <person name="Chen Y."/>
            <person name="Young S."/>
            <person name="Zeng Q."/>
            <person name="Chapman S."/>
            <person name="Gujja S."/>
            <person name="Saif S."/>
            <person name="Birren B."/>
        </authorList>
    </citation>
    <scope>NUCLEOTIDE SEQUENCE [LARGE SCALE GENOMIC DNA]</scope>
    <source>
        <strain evidence="2 3">Tu259-1</strain>
    </source>
</reference>
<dbReference type="EMBL" id="AMKT01000027">
    <property type="protein sequence ID" value="OXG25927.1"/>
    <property type="molecule type" value="Genomic_DNA"/>
</dbReference>
<dbReference type="Pfam" id="PF08700">
    <property type="entry name" value="VPS51_Exo84_N"/>
    <property type="match status" value="1"/>
</dbReference>
<dbReference type="AlphaFoldDB" id="A0A854QPJ7"/>
<sequence length="245" mass="27402">MAQITSSQNPPPGSAKSTLEQRRARREQFRNFYGLKNDATAKTEGVNDSKLVGIDSPTFKPVAYYEDLIATSTLNGLMTTTASLSSDIGTLQGARHSLVYNHHHQVLKLFSISTDLADLSKLFAAGDTISQLNVRTPQLLSVVTNLQQSFSSISQLVDSINIPRIEEQVVADPEEVTTISRRKAQRQLEKLRLMVRANEFSDKMNEFYKINYEALHHLATEDDLAKKHLEDCEAIIQPMSRIVPT</sequence>
<evidence type="ECO:0008006" key="4">
    <source>
        <dbReference type="Google" id="ProtNLM"/>
    </source>
</evidence>
<gene>
    <name evidence="2" type="ORF">C361_01887</name>
</gene>
<evidence type="ECO:0000313" key="3">
    <source>
        <dbReference type="Proteomes" id="UP000199727"/>
    </source>
</evidence>
<feature type="region of interest" description="Disordered" evidence="1">
    <location>
        <begin position="1"/>
        <end position="23"/>
    </location>
</feature>
<evidence type="ECO:0000256" key="1">
    <source>
        <dbReference type="SAM" id="MobiDB-lite"/>
    </source>
</evidence>
<dbReference type="OrthoDB" id="203678at2759"/>
<proteinExistence type="predicted"/>
<comment type="caution">
    <text evidence="2">The sequence shown here is derived from an EMBL/GenBank/DDBJ whole genome shotgun (WGS) entry which is preliminary data.</text>
</comment>
<name>A0A854QPJ7_CRYNE</name>
<accession>A0A854QPJ7</accession>
<dbReference type="Proteomes" id="UP000199727">
    <property type="component" value="Unassembled WGS sequence"/>
</dbReference>